<dbReference type="InterPro" id="IPR024535">
    <property type="entry name" value="RHGA/B-epi-like_pectate_lyase"/>
</dbReference>
<proteinExistence type="predicted"/>
<dbReference type="Proteomes" id="UP000258309">
    <property type="component" value="Unassembled WGS sequence"/>
</dbReference>
<evidence type="ECO:0000313" key="4">
    <source>
        <dbReference type="Proteomes" id="UP000258309"/>
    </source>
</evidence>
<accession>A0A3E2HB50</accession>
<dbReference type="AlphaFoldDB" id="A0A3E2HB50"/>
<dbReference type="GO" id="GO:0004650">
    <property type="term" value="F:polygalacturonase activity"/>
    <property type="evidence" value="ECO:0007669"/>
    <property type="project" value="InterPro"/>
</dbReference>
<sequence>MRFSTGSALSTLSIALISRAVAQDDPVAQVPAGAEAALYPPYTYVPSVFADYKPHPVGLPLTKLNASAKSWLPIPGPQPPNLPPWLPPFGNPPHPKEWWYEAIDHNGISPFITNGSSWKVYRNVKDYGAKGDGKTDDSAAIQAAINDGGRGPAGNGLGTTGAPAVVYFPSGTYLLDTSIQSWVDTMFIGNPISRPVLKASSTFNSSTLLFMKDPALDATINFYIQVKNLILDSTAFSPSTRLTLMDWSVSQATQLTNVLFRMPQGSQHTGVSTPEGGSGTYMGNLDFEGGAVGINHNNQQYSIKSCTFTGTTTGVVISHGFDIVFQDFTFTNVQIGINATTGGNGNVGSYVLLDSVAKNVNTVISTKAQTTATSGDDSVVIDNLKTSNVQNTVVAGGTTILKGSVGKTWVYGNSYLKNGPLPGVHDAGVTYQTSRSFELLDASGNFFTMAPPTYQEYSVNQVVNIKNVKGFPVHGDGQTDDTHNINAILARNAGSAITFFPQGTYLVSDTIFIPPGSRIVGEAFSAISAVGSRFANANSPTPMIQVGKPGQLGVAQISDMLFTVADVLPGCILVQVNMAGIQKGDVGFWNSHFRVGGAAGSLVETACQDAPPCKAAFLLLHLTETAGAYIEDMWGWTADHDLDHNEEFNQLISTGRGILVESKRGVWLIGTAFEHNTLYQYNFVSAENVFVGMQQCETPYWQGIGGPAENPTPWTPNAEFGDPTFSNCAEGDTNCRMAWYQRVVGGSDIYIYGSGFWTFFNDVGACQGVNGTCQDNACEIVGNPERLFWWNLNTRGNLNLLIDDGTILETSNNNPGSWGAVVAASLTHSGLSKGRRRDIAGRVVF</sequence>
<dbReference type="FunFam" id="2.160.20.10:FF:000049">
    <property type="entry name" value="Putative exo-beta-1,3-glucanase"/>
    <property type="match status" value="1"/>
</dbReference>
<protein>
    <recommendedName>
        <fullName evidence="2">Rhamnogalacturonase A/B/Epimerase-like pectate lyase domain-containing protein</fullName>
    </recommendedName>
</protein>
<dbReference type="CDD" id="cd23668">
    <property type="entry name" value="GH55_beta13glucanase-like"/>
    <property type="match status" value="1"/>
</dbReference>
<gene>
    <name evidence="3" type="ORF">B7463_g5757</name>
</gene>
<evidence type="ECO:0000259" key="2">
    <source>
        <dbReference type="Pfam" id="PF12708"/>
    </source>
</evidence>
<dbReference type="STRING" id="5539.A0A3E2HB50"/>
<feature type="chain" id="PRO_5017752284" description="Rhamnogalacturonase A/B/Epimerase-like pectate lyase domain-containing protein" evidence="1">
    <location>
        <begin position="23"/>
        <end position="845"/>
    </location>
</feature>
<feature type="domain" description="Rhamnogalacturonase A/B/Epimerase-like pectate lyase" evidence="2">
    <location>
        <begin position="467"/>
        <end position="524"/>
    </location>
</feature>
<dbReference type="EMBL" id="NCSJ02000096">
    <property type="protein sequence ID" value="RFU30600.1"/>
    <property type="molecule type" value="Genomic_DNA"/>
</dbReference>
<keyword evidence="4" id="KW-1185">Reference proteome</keyword>
<organism evidence="3 4">
    <name type="scientific">Scytalidium lignicola</name>
    <name type="common">Hyphomycete</name>
    <dbReference type="NCBI Taxonomy" id="5539"/>
    <lineage>
        <taxon>Eukaryota</taxon>
        <taxon>Fungi</taxon>
        <taxon>Dikarya</taxon>
        <taxon>Ascomycota</taxon>
        <taxon>Pezizomycotina</taxon>
        <taxon>Leotiomycetes</taxon>
        <taxon>Leotiomycetes incertae sedis</taxon>
        <taxon>Scytalidium</taxon>
    </lineage>
</organism>
<feature type="non-terminal residue" evidence="3">
    <location>
        <position position="1"/>
    </location>
</feature>
<keyword evidence="1" id="KW-0732">Signal</keyword>
<comment type="caution">
    <text evidence="3">The sequence shown here is derived from an EMBL/GenBank/DDBJ whole genome shotgun (WGS) entry which is preliminary data.</text>
</comment>
<dbReference type="InterPro" id="IPR011050">
    <property type="entry name" value="Pectin_lyase_fold/virulence"/>
</dbReference>
<dbReference type="SUPFAM" id="SSF51126">
    <property type="entry name" value="Pectin lyase-like"/>
    <property type="match status" value="2"/>
</dbReference>
<dbReference type="PANTHER" id="PTHR33928">
    <property type="entry name" value="POLYGALACTURONASE QRT3"/>
    <property type="match status" value="1"/>
</dbReference>
<feature type="non-terminal residue" evidence="3">
    <location>
        <position position="845"/>
    </location>
</feature>
<evidence type="ECO:0000313" key="3">
    <source>
        <dbReference type="EMBL" id="RFU30600.1"/>
    </source>
</evidence>
<dbReference type="PANTHER" id="PTHR33928:SF2">
    <property type="entry name" value="PECTATE LYASE SUPERFAMILY PROTEIN DOMAIN-CONTAINING PROTEIN-RELATED"/>
    <property type="match status" value="1"/>
</dbReference>
<dbReference type="OrthoDB" id="1046782at2759"/>
<dbReference type="InterPro" id="IPR039279">
    <property type="entry name" value="QRT3-like"/>
</dbReference>
<evidence type="ECO:0000256" key="1">
    <source>
        <dbReference type="SAM" id="SignalP"/>
    </source>
</evidence>
<reference evidence="3 4" key="1">
    <citation type="submission" date="2018-05" db="EMBL/GenBank/DDBJ databases">
        <title>Draft genome sequence of Scytalidium lignicola DSM 105466, a ubiquitous saprotrophic fungus.</title>
        <authorList>
            <person name="Buettner E."/>
            <person name="Gebauer A.M."/>
            <person name="Hofrichter M."/>
            <person name="Liers C."/>
            <person name="Kellner H."/>
        </authorList>
    </citation>
    <scope>NUCLEOTIDE SEQUENCE [LARGE SCALE GENOMIC DNA]</scope>
    <source>
        <strain evidence="3 4">DSM 105466</strain>
    </source>
</reference>
<dbReference type="InterPro" id="IPR012334">
    <property type="entry name" value="Pectin_lyas_fold"/>
</dbReference>
<dbReference type="Pfam" id="PF12708">
    <property type="entry name" value="Pect-lyase_RHGA_epim"/>
    <property type="match status" value="2"/>
</dbReference>
<dbReference type="OMA" id="WWYASAS"/>
<feature type="domain" description="Rhamnogalacturonase A/B/Epimerase-like pectate lyase" evidence="2">
    <location>
        <begin position="121"/>
        <end position="338"/>
    </location>
</feature>
<name>A0A3E2HB50_SCYLI</name>
<dbReference type="Gene3D" id="2.160.20.10">
    <property type="entry name" value="Single-stranded right-handed beta-helix, Pectin lyase-like"/>
    <property type="match status" value="2"/>
</dbReference>
<feature type="signal peptide" evidence="1">
    <location>
        <begin position="1"/>
        <end position="22"/>
    </location>
</feature>